<evidence type="ECO:0000313" key="3">
    <source>
        <dbReference type="EMBL" id="AOO14400.1"/>
    </source>
</evidence>
<dbReference type="EMBL" id="KX349298">
    <property type="protein sequence ID" value="AOO13316.1"/>
    <property type="molecule type" value="Genomic_DNA"/>
</dbReference>
<proteinExistence type="predicted"/>
<dbReference type="Pfam" id="PF13759">
    <property type="entry name" value="2OG-FeII_Oxy_5"/>
    <property type="match status" value="1"/>
</dbReference>
<evidence type="ECO:0000313" key="6">
    <source>
        <dbReference type="Proteomes" id="UP000223711"/>
    </source>
</evidence>
<dbReference type="EMBL" id="KX349302">
    <property type="protein sequence ID" value="AOO14180.1"/>
    <property type="molecule type" value="Genomic_DNA"/>
</dbReference>
<dbReference type="Gene3D" id="2.60.120.620">
    <property type="entry name" value="q2cbj1_9rhob like domain"/>
    <property type="match status" value="1"/>
</dbReference>
<gene>
    <name evidence="1" type="ORF">LIS021110_203</name>
    <name evidence="2" type="ORF">RW030110_203</name>
    <name evidence="3" type="ORF">Sn110110_207</name>
    <name evidence="4" type="ORF">Sn230910_203</name>
</gene>
<sequence length="221" mass="25068">MIAYELDQKYIFPKLIASSFDPTFVEECQKDIVEYGRNQVYHGQNENDKILPPNAFDGGWCLGVNAMPASCDTCGDGRAEMPHLARVQEQIIRTCHESYGIYLNIGISVYCQWMNWTEPHGYAIGHVHGSTSQLTGAFFIDVPEDSGNLYFEDVDMEIMPTCGFQAEDVVDNEKMNVSTFYEHKPRNGECVIFHPMIRHRVGTNNSKLPRVSLAFDLRIGM</sequence>
<dbReference type="EMBL" id="KX349303">
    <property type="protein sequence ID" value="AOO14400.1"/>
    <property type="molecule type" value="Genomic_DNA"/>
</dbReference>
<dbReference type="InterPro" id="IPR012668">
    <property type="entry name" value="CHP02466"/>
</dbReference>
<dbReference type="Proteomes" id="UP000225808">
    <property type="component" value="Segment"/>
</dbReference>
<evidence type="ECO:0000313" key="7">
    <source>
        <dbReference type="Proteomes" id="UP000224953"/>
    </source>
</evidence>
<dbReference type="Proteomes" id="UP000223711">
    <property type="component" value="Segment"/>
</dbReference>
<evidence type="ECO:0000313" key="2">
    <source>
        <dbReference type="EMBL" id="AOO14180.1"/>
    </source>
</evidence>
<dbReference type="Proteomes" id="UP000224953">
    <property type="component" value="Genome"/>
</dbReference>
<dbReference type="EMBL" id="KX349305">
    <property type="protein sequence ID" value="AOO14832.1"/>
    <property type="molecule type" value="Genomic_DNA"/>
</dbReference>
<protein>
    <submittedName>
        <fullName evidence="2">Uncharacterized protein</fullName>
    </submittedName>
</protein>
<evidence type="ECO:0000313" key="4">
    <source>
        <dbReference type="EMBL" id="AOO14832.1"/>
    </source>
</evidence>
<accession>A0A1D7SKN5</accession>
<evidence type="ECO:0000313" key="1">
    <source>
        <dbReference type="EMBL" id="AOO13316.1"/>
    </source>
</evidence>
<dbReference type="Proteomes" id="UP000223288">
    <property type="component" value="Segment"/>
</dbReference>
<evidence type="ECO:0000313" key="5">
    <source>
        <dbReference type="Proteomes" id="UP000223288"/>
    </source>
</evidence>
<dbReference type="SUPFAM" id="SSF51197">
    <property type="entry name" value="Clavaminate synthase-like"/>
    <property type="match status" value="1"/>
</dbReference>
<name>A0A1D7SKN5_9CAUD</name>
<reference evidence="5 6" key="1">
    <citation type="journal article" date="2016" name="Environ. Microbiol.">
        <title>Genomic diversification of marine cyanophages into stable ecotypes.</title>
        <authorList>
            <person name="Marston M.F."/>
            <person name="Martiny J.B."/>
        </authorList>
    </citation>
    <scope>NUCLEOTIDE SEQUENCE [LARGE SCALE GENOMIC DNA]</scope>
    <source>
        <strain evidence="1">LIS_02_1110</strain>
        <strain evidence="2">RW_03_0110</strain>
        <strain evidence="3">Sn_11_0110</strain>
        <strain evidence="4">Sn_23_0910</strain>
    </source>
</reference>
<organism evidence="2 7">
    <name type="scientific">Cyanophage S-RIM14</name>
    <dbReference type="NCBI Taxonomy" id="1278423"/>
    <lineage>
        <taxon>Viruses</taxon>
        <taxon>Duplodnaviria</taxon>
        <taxon>Heunggongvirae</taxon>
        <taxon>Uroviricota</taxon>
        <taxon>Caudoviricetes</taxon>
        <taxon>Pantevenvirales</taxon>
        <taxon>Kyanoviridae</taxon>
        <taxon>Ahtivirus</taxon>
        <taxon>Ahtivirus sagseatwo</taxon>
    </lineage>
</organism>